<proteinExistence type="predicted"/>
<dbReference type="OrthoDB" id="6151964at2759"/>
<dbReference type="SUPFAM" id="SSF56349">
    <property type="entry name" value="DNA breaking-rejoining enzymes"/>
    <property type="match status" value="1"/>
</dbReference>
<protein>
    <submittedName>
        <fullName evidence="3">Uncharacterized protein LOC106181837</fullName>
    </submittedName>
</protein>
<evidence type="ECO:0000313" key="3">
    <source>
        <dbReference type="RefSeq" id="XP_023929991.1"/>
    </source>
</evidence>
<accession>A0A2R2MIE0</accession>
<sequence>MYTSFHQPASHPKSAYSQNKNGQFFNKGKRPFLGWNSYNARQKTQKRPGTVSNFQEETIPKETILNFDAESVAENSKGPGRCADHCTFMANTALVSSSASSVVHGASVVATYKEDTQPATPGRTSTFTSKQTKTDSMQIVRKCMQEAGISGKAQDIVKQSRPSKNQPVIPVNFFADDSQICVLSALAEYLDRTRLLRHSGCSQLFISYTRPYAPVSKATISRWIKAVMFKAGMDVNIFKSHSTRAASTSFCS</sequence>
<reference evidence="3" key="1">
    <citation type="submission" date="2025-08" db="UniProtKB">
        <authorList>
            <consortium name="RefSeq"/>
        </authorList>
    </citation>
    <scope>IDENTIFICATION</scope>
    <source>
        <tissue evidence="3">Gonads</tissue>
    </source>
</reference>
<keyword evidence="2" id="KW-1185">Reference proteome</keyword>
<gene>
    <name evidence="3" type="primary">LOC106181837</name>
</gene>
<dbReference type="InParanoid" id="A0A2R2MIE0"/>
<organism evidence="2 3">
    <name type="scientific">Lingula anatina</name>
    <name type="common">Brachiopod</name>
    <name type="synonym">Lingula unguis</name>
    <dbReference type="NCBI Taxonomy" id="7574"/>
    <lineage>
        <taxon>Eukaryota</taxon>
        <taxon>Metazoa</taxon>
        <taxon>Spiralia</taxon>
        <taxon>Lophotrochozoa</taxon>
        <taxon>Brachiopoda</taxon>
        <taxon>Linguliformea</taxon>
        <taxon>Lingulata</taxon>
        <taxon>Lingulida</taxon>
        <taxon>Linguloidea</taxon>
        <taxon>Lingulidae</taxon>
        <taxon>Lingula</taxon>
    </lineage>
</organism>
<dbReference type="PANTHER" id="PTHR35617">
    <property type="entry name" value="PHAGE_INTEGRASE DOMAIN-CONTAINING PROTEIN"/>
    <property type="match status" value="1"/>
</dbReference>
<dbReference type="GO" id="GO:0003677">
    <property type="term" value="F:DNA binding"/>
    <property type="evidence" value="ECO:0007669"/>
    <property type="project" value="InterPro"/>
</dbReference>
<evidence type="ECO:0000256" key="1">
    <source>
        <dbReference type="SAM" id="MobiDB-lite"/>
    </source>
</evidence>
<dbReference type="PANTHER" id="PTHR35617:SF3">
    <property type="entry name" value="CORE-BINDING (CB) DOMAIN-CONTAINING PROTEIN"/>
    <property type="match status" value="1"/>
</dbReference>
<dbReference type="AlphaFoldDB" id="A0A2R2MIE0"/>
<evidence type="ECO:0000313" key="2">
    <source>
        <dbReference type="Proteomes" id="UP000085678"/>
    </source>
</evidence>
<dbReference type="Proteomes" id="UP000085678">
    <property type="component" value="Unplaced"/>
</dbReference>
<dbReference type="InterPro" id="IPR011010">
    <property type="entry name" value="DNA_brk_join_enz"/>
</dbReference>
<dbReference type="KEGG" id="lak:106181837"/>
<name>A0A2R2MIE0_LINAN</name>
<dbReference type="GeneID" id="106181837"/>
<dbReference type="RefSeq" id="XP_023929991.1">
    <property type="nucleotide sequence ID" value="XM_024074223.1"/>
</dbReference>
<feature type="region of interest" description="Disordered" evidence="1">
    <location>
        <begin position="1"/>
        <end position="22"/>
    </location>
</feature>